<evidence type="ECO:0000313" key="6">
    <source>
        <dbReference type="EMBL" id="AMY24226.1"/>
    </source>
</evidence>
<proteinExistence type="inferred from homology"/>
<evidence type="ECO:0000259" key="5">
    <source>
        <dbReference type="PROSITE" id="PS50893"/>
    </source>
</evidence>
<dbReference type="InterPro" id="IPR003593">
    <property type="entry name" value="AAA+_ATPase"/>
</dbReference>
<dbReference type="GO" id="GO:0055085">
    <property type="term" value="P:transmembrane transport"/>
    <property type="evidence" value="ECO:0007669"/>
    <property type="project" value="UniProtKB-ARBA"/>
</dbReference>
<keyword evidence="2" id="KW-0813">Transport</keyword>
<evidence type="ECO:0000313" key="7">
    <source>
        <dbReference type="Proteomes" id="UP000076038"/>
    </source>
</evidence>
<comment type="similarity">
    <text evidence="1">Belongs to the ABC transporter superfamily.</text>
</comment>
<protein>
    <submittedName>
        <fullName evidence="6">Oligopeptide transport ATP-binding protein OppF</fullName>
    </submittedName>
</protein>
<feature type="domain" description="ABC transporter" evidence="5">
    <location>
        <begin position="11"/>
        <end position="251"/>
    </location>
</feature>
<keyword evidence="3" id="KW-0547">Nucleotide-binding</keyword>
<accession>A0A143QN49</accession>
<dbReference type="KEGG" id="rhs:A3Q41_02935"/>
<dbReference type="PROSITE" id="PS00211">
    <property type="entry name" value="ABC_TRANSPORTER_1"/>
    <property type="match status" value="1"/>
</dbReference>
<dbReference type="SMART" id="SM00382">
    <property type="entry name" value="AAA"/>
    <property type="match status" value="1"/>
</dbReference>
<dbReference type="Proteomes" id="UP000076038">
    <property type="component" value="Chromosome"/>
</dbReference>
<dbReference type="PANTHER" id="PTHR43776">
    <property type="entry name" value="TRANSPORT ATP-BINDING PROTEIN"/>
    <property type="match status" value="1"/>
</dbReference>
<dbReference type="PROSITE" id="PS50893">
    <property type="entry name" value="ABC_TRANSPORTER_2"/>
    <property type="match status" value="1"/>
</dbReference>
<organism evidence="6 7">
    <name type="scientific">Rhodococcoides fascians</name>
    <name type="common">Rhodococcus fascians</name>
    <dbReference type="NCBI Taxonomy" id="1828"/>
    <lineage>
        <taxon>Bacteria</taxon>
        <taxon>Bacillati</taxon>
        <taxon>Actinomycetota</taxon>
        <taxon>Actinomycetes</taxon>
        <taxon>Mycobacteriales</taxon>
        <taxon>Nocardiaceae</taxon>
        <taxon>Rhodococcoides</taxon>
    </lineage>
</organism>
<evidence type="ECO:0000256" key="3">
    <source>
        <dbReference type="ARBA" id="ARBA00022741"/>
    </source>
</evidence>
<gene>
    <name evidence="6" type="primary">oppF_2</name>
    <name evidence="6" type="ORF">A3Q41_02935</name>
</gene>
<accession>A0A260UF50</accession>
<dbReference type="Pfam" id="PF00005">
    <property type="entry name" value="ABC_tran"/>
    <property type="match status" value="1"/>
</dbReference>
<dbReference type="GO" id="GO:0005524">
    <property type="term" value="F:ATP binding"/>
    <property type="evidence" value="ECO:0007669"/>
    <property type="project" value="UniProtKB-KW"/>
</dbReference>
<dbReference type="InterPro" id="IPR050319">
    <property type="entry name" value="ABC_transp_ATP-bind"/>
</dbReference>
<dbReference type="EMBL" id="CP015220">
    <property type="protein sequence ID" value="AMY24226.1"/>
    <property type="molecule type" value="Genomic_DNA"/>
</dbReference>
<keyword evidence="7" id="KW-1185">Reference proteome</keyword>
<dbReference type="PANTHER" id="PTHR43776:SF7">
    <property type="entry name" value="D,D-DIPEPTIDE TRANSPORT ATP-BINDING PROTEIN DDPF-RELATED"/>
    <property type="match status" value="1"/>
</dbReference>
<evidence type="ECO:0000256" key="4">
    <source>
        <dbReference type="ARBA" id="ARBA00022840"/>
    </source>
</evidence>
<reference evidence="6 7" key="1">
    <citation type="journal article" date="2016" name="Genome Announc.">
        <title>Complete Genome and Plasmid Sequences for Rhodococcus fascians D188 and Draft Sequences for Rhodococcus Isolates PBTS 1 and PBTS 2.</title>
        <authorList>
            <person name="Stamler R.A."/>
            <person name="Vereecke D."/>
            <person name="Zhang Y."/>
            <person name="Schilkey F."/>
            <person name="Devitt N."/>
            <person name="Randall J.J."/>
        </authorList>
    </citation>
    <scope>NUCLEOTIDE SEQUENCE [LARGE SCALE GENOMIC DNA]</scope>
    <source>
        <strain evidence="6 7">PBTS2</strain>
    </source>
</reference>
<dbReference type="OrthoDB" id="3677453at2"/>
<dbReference type="AlphaFoldDB" id="A0A143QN49"/>
<dbReference type="SUPFAM" id="SSF52540">
    <property type="entry name" value="P-loop containing nucleoside triphosphate hydrolases"/>
    <property type="match status" value="1"/>
</dbReference>
<dbReference type="InterPro" id="IPR027417">
    <property type="entry name" value="P-loop_NTPase"/>
</dbReference>
<dbReference type="InterPro" id="IPR017871">
    <property type="entry name" value="ABC_transporter-like_CS"/>
</dbReference>
<reference evidence="7" key="2">
    <citation type="submission" date="2016-04" db="EMBL/GenBank/DDBJ databases">
        <title>Complete Genome and Plasmid Sequences for Rhodococcus fascians D188 and Draft Sequences for Rhodococcus spp. Isolates PBTS 1 and PBTS 2.</title>
        <authorList>
            <person name="Stamer R."/>
            <person name="Vereecke D."/>
            <person name="Zhang Y."/>
            <person name="Schilkey F."/>
            <person name="Devitt N."/>
            <person name="Randall J."/>
        </authorList>
    </citation>
    <scope>NUCLEOTIDE SEQUENCE [LARGE SCALE GENOMIC DNA]</scope>
    <source>
        <strain evidence="7">PBTS2</strain>
    </source>
</reference>
<dbReference type="GO" id="GO:0016887">
    <property type="term" value="F:ATP hydrolysis activity"/>
    <property type="evidence" value="ECO:0007669"/>
    <property type="project" value="InterPro"/>
</dbReference>
<name>A0A143QN49_RHOFA</name>
<dbReference type="CDD" id="cd03257">
    <property type="entry name" value="ABC_NikE_OppD_transporters"/>
    <property type="match status" value="1"/>
</dbReference>
<evidence type="ECO:0000256" key="2">
    <source>
        <dbReference type="ARBA" id="ARBA00022448"/>
    </source>
</evidence>
<sequence>MTAIDNPILEVRGLDVTLGQRSKATKILNGIDLTLQRGSTVALVGESGSGKSTIAKTVIGIHRADRGSIRFAGTELVGASRRTRRSVRRRIQLVPQNPYSSLDPRRTIGQTLAEAIDPVLARVGPNRERISSLLAMVALDDSAITRYPHEFSGGQRQRIAIARALATDPEVVIADEITSALDVSTQAEILDLLARLRQELQLTVLFISHNLAVVSQICDDIVVLLGGDVVESGSVQQVFADPQSEYTRTLIDSVPGGPAFGLALAAPAPLGSPSHSTGGTA</sequence>
<dbReference type="RefSeq" id="WP_048319553.1">
    <property type="nucleotide sequence ID" value="NZ_CP015220.1"/>
</dbReference>
<evidence type="ECO:0000256" key="1">
    <source>
        <dbReference type="ARBA" id="ARBA00005417"/>
    </source>
</evidence>
<keyword evidence="4 6" id="KW-0067">ATP-binding</keyword>
<dbReference type="PATRIC" id="fig|1653479.3.peg.2972"/>
<dbReference type="Gene3D" id="3.40.50.300">
    <property type="entry name" value="P-loop containing nucleotide triphosphate hydrolases"/>
    <property type="match status" value="1"/>
</dbReference>
<dbReference type="InterPro" id="IPR003439">
    <property type="entry name" value="ABC_transporter-like_ATP-bd"/>
</dbReference>